<dbReference type="InterPro" id="IPR018200">
    <property type="entry name" value="USP_CS"/>
</dbReference>
<dbReference type="Pfam" id="PF02148">
    <property type="entry name" value="zf-UBP"/>
    <property type="match status" value="1"/>
</dbReference>
<keyword evidence="9 11" id="KW-0788">Thiol protease</keyword>
<comment type="catalytic activity">
    <reaction evidence="1 11">
        <text>Thiol-dependent hydrolysis of ester, thioester, amide, peptide and isopeptide bonds formed by the C-terminal Gly of ubiquitin (a 76-residue protein attached to proteins as an intracellular targeting signal).</text>
        <dbReference type="EC" id="3.4.19.12"/>
    </reaction>
</comment>
<dbReference type="Pfam" id="PF00627">
    <property type="entry name" value="UBA"/>
    <property type="match status" value="2"/>
</dbReference>
<dbReference type="EMBL" id="CAKKNE010000004">
    <property type="protein sequence ID" value="CAH0373873.1"/>
    <property type="molecule type" value="Genomic_DNA"/>
</dbReference>
<comment type="caution">
    <text evidence="19">The sequence shown here is derived from an EMBL/GenBank/DDBJ whole genome shotgun (WGS) entry which is preliminary data.</text>
</comment>
<organism evidence="19 20">
    <name type="scientific">Pelagomonas calceolata</name>
    <dbReference type="NCBI Taxonomy" id="35677"/>
    <lineage>
        <taxon>Eukaryota</taxon>
        <taxon>Sar</taxon>
        <taxon>Stramenopiles</taxon>
        <taxon>Ochrophyta</taxon>
        <taxon>Pelagophyceae</taxon>
        <taxon>Pelagomonadales</taxon>
        <taxon>Pelagomonadaceae</taxon>
        <taxon>Pelagomonas</taxon>
    </lineage>
</organism>
<feature type="domain" description="USP" evidence="17">
    <location>
        <begin position="327"/>
        <end position="861"/>
    </location>
</feature>
<feature type="domain" description="UBA" evidence="16">
    <location>
        <begin position="731"/>
        <end position="771"/>
    </location>
</feature>
<evidence type="ECO:0000256" key="10">
    <source>
        <dbReference type="ARBA" id="ARBA00022833"/>
    </source>
</evidence>
<dbReference type="EC" id="3.4.19.12" evidence="11"/>
<keyword evidence="6 14" id="KW-0863">Zinc-finger</keyword>
<keyword evidence="7 11" id="KW-0833">Ubl conjugation pathway</keyword>
<dbReference type="SUPFAM" id="SSF46934">
    <property type="entry name" value="UBA-like"/>
    <property type="match status" value="1"/>
</dbReference>
<dbReference type="Gene3D" id="1.10.8.10">
    <property type="entry name" value="DNA helicase RuvA subunit, C-terminal domain"/>
    <property type="match status" value="2"/>
</dbReference>
<dbReference type="InterPro" id="IPR013083">
    <property type="entry name" value="Znf_RING/FYVE/PHD"/>
</dbReference>
<evidence type="ECO:0000256" key="8">
    <source>
        <dbReference type="ARBA" id="ARBA00022801"/>
    </source>
</evidence>
<dbReference type="PROSITE" id="PS50030">
    <property type="entry name" value="UBA"/>
    <property type="match status" value="2"/>
</dbReference>
<dbReference type="Pfam" id="PF00443">
    <property type="entry name" value="UCH"/>
    <property type="match status" value="1"/>
</dbReference>
<dbReference type="InterPro" id="IPR001394">
    <property type="entry name" value="Peptidase_C19_UCH"/>
</dbReference>
<dbReference type="InterPro" id="IPR016652">
    <property type="entry name" value="Ubiquitinyl_hydrolase"/>
</dbReference>
<dbReference type="CDD" id="cd14294">
    <property type="entry name" value="UBA1_UBP5_like"/>
    <property type="match status" value="1"/>
</dbReference>
<feature type="binding site" evidence="13">
    <location>
        <position position="195"/>
    </location>
    <ligand>
        <name>Zn(2+)</name>
        <dbReference type="ChEBI" id="CHEBI:29105"/>
    </ligand>
</feature>
<evidence type="ECO:0000259" key="17">
    <source>
        <dbReference type="PROSITE" id="PS50235"/>
    </source>
</evidence>
<keyword evidence="3 11" id="KW-0645">Protease</keyword>
<evidence type="ECO:0000256" key="1">
    <source>
        <dbReference type="ARBA" id="ARBA00000707"/>
    </source>
</evidence>
<dbReference type="InterPro" id="IPR028889">
    <property type="entry name" value="USP"/>
</dbReference>
<accession>A0A8J2SJ54</accession>
<dbReference type="SUPFAM" id="SSF54001">
    <property type="entry name" value="Cysteine proteinases"/>
    <property type="match status" value="1"/>
</dbReference>
<feature type="domain" description="UBA" evidence="16">
    <location>
        <begin position="664"/>
        <end position="711"/>
    </location>
</feature>
<dbReference type="GO" id="GO:0008270">
    <property type="term" value="F:zinc ion binding"/>
    <property type="evidence" value="ECO:0007669"/>
    <property type="project" value="UniProtKB-UniRule"/>
</dbReference>
<protein>
    <recommendedName>
        <fullName evidence="11">Ubiquitin carboxyl-terminal hydrolase</fullName>
        <ecNumber evidence="11">3.4.19.12</ecNumber>
    </recommendedName>
</protein>
<evidence type="ECO:0000256" key="6">
    <source>
        <dbReference type="ARBA" id="ARBA00022771"/>
    </source>
</evidence>
<dbReference type="PROSITE" id="PS00973">
    <property type="entry name" value="USP_2"/>
    <property type="match status" value="1"/>
</dbReference>
<dbReference type="Pfam" id="PF17807">
    <property type="entry name" value="zf-UBP_var"/>
    <property type="match status" value="1"/>
</dbReference>
<evidence type="ECO:0000313" key="19">
    <source>
        <dbReference type="EMBL" id="CAH0373873.1"/>
    </source>
</evidence>
<evidence type="ECO:0000256" key="5">
    <source>
        <dbReference type="ARBA" id="ARBA00022737"/>
    </source>
</evidence>
<dbReference type="SUPFAM" id="SSF57850">
    <property type="entry name" value="RING/U-box"/>
    <property type="match status" value="1"/>
</dbReference>
<dbReference type="GO" id="GO:0016579">
    <property type="term" value="P:protein deubiquitination"/>
    <property type="evidence" value="ECO:0007669"/>
    <property type="project" value="InterPro"/>
</dbReference>
<keyword evidence="20" id="KW-1185">Reference proteome</keyword>
<evidence type="ECO:0000256" key="14">
    <source>
        <dbReference type="PROSITE-ProRule" id="PRU00502"/>
    </source>
</evidence>
<feature type="active site" description="Proton acceptor" evidence="12">
    <location>
        <position position="822"/>
    </location>
</feature>
<evidence type="ECO:0000256" key="3">
    <source>
        <dbReference type="ARBA" id="ARBA00022670"/>
    </source>
</evidence>
<proteinExistence type="inferred from homology"/>
<comment type="similarity">
    <text evidence="2 11">Belongs to the peptidase C19 family.</text>
</comment>
<dbReference type="PANTHER" id="PTHR21646">
    <property type="entry name" value="UBIQUITIN CARBOXYL-TERMINAL HYDROLASE"/>
    <property type="match status" value="1"/>
</dbReference>
<evidence type="ECO:0000313" key="20">
    <source>
        <dbReference type="Proteomes" id="UP000789595"/>
    </source>
</evidence>
<dbReference type="PANTHER" id="PTHR21646:SF10">
    <property type="entry name" value="UBIQUITIN CARBOXYL-TERMINAL HYDROLASE 14"/>
    <property type="match status" value="1"/>
</dbReference>
<name>A0A8J2SJ54_9STRA</name>
<dbReference type="AlphaFoldDB" id="A0A8J2SJ54"/>
<dbReference type="SMART" id="SM00290">
    <property type="entry name" value="ZnF_UBP"/>
    <property type="match status" value="1"/>
</dbReference>
<evidence type="ECO:0000256" key="4">
    <source>
        <dbReference type="ARBA" id="ARBA00022723"/>
    </source>
</evidence>
<dbReference type="SMART" id="SM00165">
    <property type="entry name" value="UBA"/>
    <property type="match status" value="2"/>
</dbReference>
<dbReference type="InterPro" id="IPR015940">
    <property type="entry name" value="UBA"/>
</dbReference>
<dbReference type="InterPro" id="IPR041432">
    <property type="entry name" value="UBP13_Znf-UBP_var"/>
</dbReference>
<sequence>MDAATLTKIRGGMAGLAPPQARQKVGNRECAYSFDSPYAEGGLFVNLKTFAGCGSDFVKQDAARSSTTLYAHHRWTKMPKEDVEMSEPTTLGVGVQGGFESEDARYDIVKVRSLAVVADDVILIQLPCSDIPEYVTMLVDACLDHESGSAESDRAWALVEDEAKPSKYADTLIQLKPEEGGRSEPLNPDPASWRCELDGSSENLWLNLSTGYVGGGRDQSAWGGPKGSNGALRHFESTGKKYPLVVKLGTISAAGAELYSYAPDEDGPVLDPKLADHLRFWGINIMSSEKTEKTTAELEVDANQKFEWSAIAEAGSQLTPLSGVGLTGLVNLGNSCYMNSVLHLLASVPEIGRRYHGLVDDTDQLGPAALSLVNVADPSSDHLAQTARFISALRSKRYAKPAESLIDPALAIAERPTLSSDVATKAAAATVAPRGFRALFGKGHVEFSTPRQQDAAEYLIYVLDTLSKAEAPALASDGRLTQAAEQANNEPGPKPVEYGPYDVLSSQPTQQLFAFKVEEKTTCLQSQKVRYKAQTEFTLALEVPESIVPRPTVEQEAKKPKLEDVAKPRCPLDACLSHWAATESVVDYTSPATGLRGEASRHTRLQTCPRYLLVKINRYYATADWTEKKLDVLVEVPEKLDLSQLRAPSTRPAGEEELPDDAAPPKEKFVPDPGILAQLLSMGFDENGCKRACKATNNAGPEAASEWVFSHMDDADFSAPFVDDDAPSEKKVDEAAVNELVMFGFTPREAEAALVACSGNKEHAANWLFEQGENRDQAVADVLDGPSAAAAPAAPSDFDDGPPHYELKGLVSHIGSNTGCGHYVAHIREKDGRWVIFDDEKVAHSKSPPVQLAYLYLYARK</sequence>
<dbReference type="InterPro" id="IPR038765">
    <property type="entry name" value="Papain-like_cys_pep_sf"/>
</dbReference>
<dbReference type="InterPro" id="IPR009060">
    <property type="entry name" value="UBA-like_sf"/>
</dbReference>
<dbReference type="OrthoDB" id="361536at2759"/>
<keyword evidence="8 11" id="KW-0378">Hydrolase</keyword>
<dbReference type="PROSITE" id="PS50235">
    <property type="entry name" value="USP_3"/>
    <property type="match status" value="1"/>
</dbReference>
<keyword evidence="4 11" id="KW-0479">Metal-binding</keyword>
<evidence type="ECO:0000256" key="2">
    <source>
        <dbReference type="ARBA" id="ARBA00009085"/>
    </source>
</evidence>
<feature type="domain" description="UBP-type" evidence="18">
    <location>
        <begin position="164"/>
        <end position="285"/>
    </location>
</feature>
<evidence type="ECO:0000256" key="9">
    <source>
        <dbReference type="ARBA" id="ARBA00022807"/>
    </source>
</evidence>
<dbReference type="Gene3D" id="3.90.70.10">
    <property type="entry name" value="Cysteine proteinases"/>
    <property type="match status" value="1"/>
</dbReference>
<dbReference type="Gene3D" id="3.30.40.10">
    <property type="entry name" value="Zinc/RING finger domain, C3HC4 (zinc finger)"/>
    <property type="match status" value="2"/>
</dbReference>
<gene>
    <name evidence="19" type="ORF">PECAL_4P11170</name>
</gene>
<dbReference type="GO" id="GO:0006508">
    <property type="term" value="P:proteolysis"/>
    <property type="evidence" value="ECO:0007669"/>
    <property type="project" value="UniProtKB-KW"/>
</dbReference>
<dbReference type="GO" id="GO:0004843">
    <property type="term" value="F:cysteine-type deubiquitinase activity"/>
    <property type="evidence" value="ECO:0007669"/>
    <property type="project" value="UniProtKB-UniRule"/>
</dbReference>
<keyword evidence="10 11" id="KW-0862">Zinc</keyword>
<keyword evidence="5" id="KW-0677">Repeat</keyword>
<evidence type="ECO:0000256" key="7">
    <source>
        <dbReference type="ARBA" id="ARBA00022786"/>
    </source>
</evidence>
<dbReference type="InterPro" id="IPR050185">
    <property type="entry name" value="Ub_carboxyl-term_hydrolase"/>
</dbReference>
<dbReference type="CDD" id="cd14291">
    <property type="entry name" value="UBA1_NUB1_like"/>
    <property type="match status" value="1"/>
</dbReference>
<evidence type="ECO:0000256" key="15">
    <source>
        <dbReference type="SAM" id="MobiDB-lite"/>
    </source>
</evidence>
<feature type="active site" description="Nucleophile" evidence="12">
    <location>
        <position position="336"/>
    </location>
</feature>
<dbReference type="PROSITE" id="PS50271">
    <property type="entry name" value="ZF_UBP"/>
    <property type="match status" value="1"/>
</dbReference>
<evidence type="ECO:0000259" key="16">
    <source>
        <dbReference type="PROSITE" id="PS50030"/>
    </source>
</evidence>
<dbReference type="Proteomes" id="UP000789595">
    <property type="component" value="Unassembled WGS sequence"/>
</dbReference>
<evidence type="ECO:0000256" key="12">
    <source>
        <dbReference type="PIRSR" id="PIRSR016308-1"/>
    </source>
</evidence>
<evidence type="ECO:0000256" key="13">
    <source>
        <dbReference type="PIRSR" id="PIRSR016308-3"/>
    </source>
</evidence>
<dbReference type="PIRSF" id="PIRSF016308">
    <property type="entry name" value="UBP"/>
    <property type="match status" value="1"/>
</dbReference>
<evidence type="ECO:0000256" key="11">
    <source>
        <dbReference type="PIRNR" id="PIRNR016308"/>
    </source>
</evidence>
<evidence type="ECO:0000259" key="18">
    <source>
        <dbReference type="PROSITE" id="PS50271"/>
    </source>
</evidence>
<dbReference type="InterPro" id="IPR001607">
    <property type="entry name" value="Znf_UBP"/>
</dbReference>
<feature type="region of interest" description="Disordered" evidence="15">
    <location>
        <begin position="645"/>
        <end position="667"/>
    </location>
</feature>
<reference evidence="19" key="1">
    <citation type="submission" date="2021-11" db="EMBL/GenBank/DDBJ databases">
        <authorList>
            <consortium name="Genoscope - CEA"/>
            <person name="William W."/>
        </authorList>
    </citation>
    <scope>NUCLEOTIDE SEQUENCE</scope>
</reference>